<name>A0A7H9HWG8_9SACH</name>
<evidence type="ECO:0000256" key="6">
    <source>
        <dbReference type="ARBA" id="ARBA00023136"/>
    </source>
</evidence>
<evidence type="ECO:0000256" key="4">
    <source>
        <dbReference type="ARBA" id="ARBA00022554"/>
    </source>
</evidence>
<keyword evidence="12" id="KW-1185">Reference proteome</keyword>
<organism evidence="11 12">
    <name type="scientific">Torulaspora globosa</name>
    <dbReference type="NCBI Taxonomy" id="48254"/>
    <lineage>
        <taxon>Eukaryota</taxon>
        <taxon>Fungi</taxon>
        <taxon>Dikarya</taxon>
        <taxon>Ascomycota</taxon>
        <taxon>Saccharomycotina</taxon>
        <taxon>Saccharomycetes</taxon>
        <taxon>Saccharomycetales</taxon>
        <taxon>Saccharomycetaceae</taxon>
        <taxon>Torulaspora</taxon>
    </lineage>
</organism>
<evidence type="ECO:0000256" key="5">
    <source>
        <dbReference type="ARBA" id="ARBA00022753"/>
    </source>
</evidence>
<accession>A0A7H9HWG8</accession>
<sequence length="154" mass="18015">MKVLAPEPIELVDDDSTSPANDGFAVVRAQVTDCTIVTGEEGCKFAVWKVTLVLQPHDDTRCRTTISLFKRYSQFRRLHDQLVQRCREAGLPAQLPQLPPRVSWYRSWRYQEANLDRSWLARRRQGLDYFVNKILLDQSLVNAHRELIEEFLER</sequence>
<evidence type="ECO:0000256" key="7">
    <source>
        <dbReference type="ARBA" id="ARBA00033728"/>
    </source>
</evidence>
<dbReference type="Proteomes" id="UP000510647">
    <property type="component" value="Chromosome 5"/>
</dbReference>
<keyword evidence="5" id="KW-0967">Endosome</keyword>
<evidence type="ECO:0000256" key="2">
    <source>
        <dbReference type="ARBA" id="ARBA00004481"/>
    </source>
</evidence>
<evidence type="ECO:0000256" key="9">
    <source>
        <dbReference type="ARBA" id="ARBA00033785"/>
    </source>
</evidence>
<dbReference type="GO" id="GO:0005774">
    <property type="term" value="C:vacuolar membrane"/>
    <property type="evidence" value="ECO:0007669"/>
    <property type="project" value="UniProtKB-SubCell"/>
</dbReference>
<protein>
    <recommendedName>
        <fullName evidence="8">Endosomal/vacuolar adapter protein YPT35</fullName>
    </recommendedName>
    <alternativeName>
        <fullName evidence="9">PX domain-containing protein YPT35</fullName>
    </alternativeName>
</protein>
<dbReference type="SUPFAM" id="SSF64268">
    <property type="entry name" value="PX domain"/>
    <property type="match status" value="1"/>
</dbReference>
<dbReference type="PROSITE" id="PS50195">
    <property type="entry name" value="PX"/>
    <property type="match status" value="1"/>
</dbReference>
<proteinExistence type="inferred from homology"/>
<evidence type="ECO:0000259" key="10">
    <source>
        <dbReference type="PROSITE" id="PS50195"/>
    </source>
</evidence>
<evidence type="ECO:0000256" key="1">
    <source>
        <dbReference type="ARBA" id="ARBA00004148"/>
    </source>
</evidence>
<evidence type="ECO:0000313" key="12">
    <source>
        <dbReference type="Proteomes" id="UP000510647"/>
    </source>
</evidence>
<dbReference type="GO" id="GO:0032266">
    <property type="term" value="F:phosphatidylinositol-3-phosphate binding"/>
    <property type="evidence" value="ECO:0007669"/>
    <property type="project" value="InterPro"/>
</dbReference>
<dbReference type="Gene3D" id="3.30.1520.10">
    <property type="entry name" value="Phox-like domain"/>
    <property type="match status" value="1"/>
</dbReference>
<evidence type="ECO:0000256" key="8">
    <source>
        <dbReference type="ARBA" id="ARBA00033774"/>
    </source>
</evidence>
<keyword evidence="4" id="KW-0926">Vacuole</keyword>
<dbReference type="OrthoDB" id="10254720at2759"/>
<dbReference type="InterPro" id="IPR036871">
    <property type="entry name" value="PX_dom_sf"/>
</dbReference>
<evidence type="ECO:0000256" key="3">
    <source>
        <dbReference type="ARBA" id="ARBA00007426"/>
    </source>
</evidence>
<reference evidence="11 12" key="1">
    <citation type="submission" date="2020-06" db="EMBL/GenBank/DDBJ databases">
        <title>The yeast mating-type switching endonuclease HO is a domesticated member of an unorthodox homing genetic element family.</title>
        <authorList>
            <person name="Coughlan A.Y."/>
            <person name="Lombardi L."/>
            <person name="Braun-Galleani S."/>
            <person name="Martos A.R."/>
            <person name="Galeote V."/>
            <person name="Bigey F."/>
            <person name="Dequin S."/>
            <person name="Byrne K.P."/>
            <person name="Wolfe K.H."/>
        </authorList>
    </citation>
    <scope>NUCLEOTIDE SEQUENCE [LARGE SCALE GENOMIC DNA]</scope>
    <source>
        <strain evidence="11 12">CBS2947</strain>
    </source>
</reference>
<evidence type="ECO:0000313" key="11">
    <source>
        <dbReference type="EMBL" id="QLQ80722.1"/>
    </source>
</evidence>
<dbReference type="GO" id="GO:0010008">
    <property type="term" value="C:endosome membrane"/>
    <property type="evidence" value="ECO:0007669"/>
    <property type="project" value="UniProtKB-SubCell"/>
</dbReference>
<comment type="function">
    <text evidence="7">Recruits the lipid transfer protein VPS13 to endosomal and vacuolar membranes.</text>
</comment>
<dbReference type="Pfam" id="PF00787">
    <property type="entry name" value="PX"/>
    <property type="match status" value="1"/>
</dbReference>
<dbReference type="InterPro" id="IPR001683">
    <property type="entry name" value="PX_dom"/>
</dbReference>
<dbReference type="AlphaFoldDB" id="A0A7H9HWG8"/>
<dbReference type="EMBL" id="CP059271">
    <property type="protein sequence ID" value="QLQ80722.1"/>
    <property type="molecule type" value="Genomic_DNA"/>
</dbReference>
<gene>
    <name evidence="11" type="ORF">HG537_0E00750</name>
</gene>
<dbReference type="InterPro" id="IPR037917">
    <property type="entry name" value="Ypt35_PX"/>
</dbReference>
<dbReference type="CDD" id="cd07280">
    <property type="entry name" value="PX_YPT35"/>
    <property type="match status" value="1"/>
</dbReference>
<comment type="subcellular location">
    <subcellularLocation>
        <location evidence="2">Endosome membrane</location>
        <topology evidence="2">Peripheral membrane protein</topology>
    </subcellularLocation>
    <subcellularLocation>
        <location evidence="1">Vacuole membrane</location>
        <topology evidence="1">Peripheral membrane protein</topology>
    </subcellularLocation>
</comment>
<comment type="similarity">
    <text evidence="3">Belongs to the YPT35 family.</text>
</comment>
<keyword evidence="6" id="KW-0472">Membrane</keyword>
<feature type="domain" description="PX" evidence="10">
    <location>
        <begin position="26"/>
        <end position="154"/>
    </location>
</feature>
<dbReference type="SMART" id="SM00312">
    <property type="entry name" value="PX"/>
    <property type="match status" value="1"/>
</dbReference>